<dbReference type="AlphaFoldDB" id="A0A5B7K0M2"/>
<name>A0A5B7K0M2_PORTR</name>
<proteinExistence type="predicted"/>
<protein>
    <submittedName>
        <fullName evidence="2">Uncharacterized protein</fullName>
    </submittedName>
</protein>
<sequence>MSDKLRFPEDAADKLPCRGCPHAAPLCHTPSPGANDPRSPPADALRRAVTSLGRKQAGDISTHVSSSDPVSCTRFLPLAPREGYLRAMIKGGKGEREGEGGRGREKRAPGGESLKQWMPSEWRSQPSSVRAEVARVAGRAGGGREGLVEGSGGGRREGEFLAFHDPHPPATVQHLLPPLGGGREVVKREGRKSNIEERKK</sequence>
<accession>A0A5B7K0M2</accession>
<feature type="compositionally biased region" description="Basic and acidic residues" evidence="1">
    <location>
        <begin position="154"/>
        <end position="167"/>
    </location>
</feature>
<dbReference type="EMBL" id="VSRR010138501">
    <property type="protein sequence ID" value="MPD03902.1"/>
    <property type="molecule type" value="Genomic_DNA"/>
</dbReference>
<comment type="caution">
    <text evidence="2">The sequence shown here is derived from an EMBL/GenBank/DDBJ whole genome shotgun (WGS) entry which is preliminary data.</text>
</comment>
<feature type="region of interest" description="Disordered" evidence="1">
    <location>
        <begin position="19"/>
        <end position="44"/>
    </location>
</feature>
<evidence type="ECO:0000313" key="3">
    <source>
        <dbReference type="Proteomes" id="UP000324222"/>
    </source>
</evidence>
<evidence type="ECO:0000313" key="2">
    <source>
        <dbReference type="EMBL" id="MPD03902.1"/>
    </source>
</evidence>
<evidence type="ECO:0000256" key="1">
    <source>
        <dbReference type="SAM" id="MobiDB-lite"/>
    </source>
</evidence>
<gene>
    <name evidence="2" type="ORF">E2C01_099560</name>
</gene>
<feature type="compositionally biased region" description="Basic and acidic residues" evidence="1">
    <location>
        <begin position="184"/>
        <end position="200"/>
    </location>
</feature>
<dbReference type="Proteomes" id="UP000324222">
    <property type="component" value="Unassembled WGS sequence"/>
</dbReference>
<feature type="compositionally biased region" description="Basic and acidic residues" evidence="1">
    <location>
        <begin position="92"/>
        <end position="109"/>
    </location>
</feature>
<keyword evidence="3" id="KW-1185">Reference proteome</keyword>
<reference evidence="2 3" key="1">
    <citation type="submission" date="2019-05" db="EMBL/GenBank/DDBJ databases">
        <title>Another draft genome of Portunus trituberculatus and its Hox gene families provides insights of decapod evolution.</title>
        <authorList>
            <person name="Jeong J.-H."/>
            <person name="Song I."/>
            <person name="Kim S."/>
            <person name="Choi T."/>
            <person name="Kim D."/>
            <person name="Ryu S."/>
            <person name="Kim W."/>
        </authorList>
    </citation>
    <scope>NUCLEOTIDE SEQUENCE [LARGE SCALE GENOMIC DNA]</scope>
    <source>
        <tissue evidence="2">Muscle</tissue>
    </source>
</reference>
<feature type="region of interest" description="Disordered" evidence="1">
    <location>
        <begin position="54"/>
        <end position="73"/>
    </location>
</feature>
<organism evidence="2 3">
    <name type="scientific">Portunus trituberculatus</name>
    <name type="common">Swimming crab</name>
    <name type="synonym">Neptunus trituberculatus</name>
    <dbReference type="NCBI Taxonomy" id="210409"/>
    <lineage>
        <taxon>Eukaryota</taxon>
        <taxon>Metazoa</taxon>
        <taxon>Ecdysozoa</taxon>
        <taxon>Arthropoda</taxon>
        <taxon>Crustacea</taxon>
        <taxon>Multicrustacea</taxon>
        <taxon>Malacostraca</taxon>
        <taxon>Eumalacostraca</taxon>
        <taxon>Eucarida</taxon>
        <taxon>Decapoda</taxon>
        <taxon>Pleocyemata</taxon>
        <taxon>Brachyura</taxon>
        <taxon>Eubrachyura</taxon>
        <taxon>Portunoidea</taxon>
        <taxon>Portunidae</taxon>
        <taxon>Portuninae</taxon>
        <taxon>Portunus</taxon>
    </lineage>
</organism>
<feature type="compositionally biased region" description="Low complexity" evidence="1">
    <location>
        <begin position="127"/>
        <end position="138"/>
    </location>
</feature>
<feature type="compositionally biased region" description="Gly residues" evidence="1">
    <location>
        <begin position="139"/>
        <end position="153"/>
    </location>
</feature>
<feature type="region of interest" description="Disordered" evidence="1">
    <location>
        <begin position="90"/>
        <end position="200"/>
    </location>
</feature>